<dbReference type="SUPFAM" id="SSF52833">
    <property type="entry name" value="Thioredoxin-like"/>
    <property type="match status" value="1"/>
</dbReference>
<dbReference type="GO" id="GO:0045454">
    <property type="term" value="P:cell redox homeostasis"/>
    <property type="evidence" value="ECO:0007669"/>
    <property type="project" value="TreeGrafter"/>
</dbReference>
<dbReference type="PANTHER" id="PTHR34386">
    <property type="entry name" value="GLUTAREDOXIN"/>
    <property type="match status" value="1"/>
</dbReference>
<evidence type="ECO:0000313" key="2">
    <source>
        <dbReference type="EMBL" id="MBB6098489.1"/>
    </source>
</evidence>
<reference evidence="2 3" key="1">
    <citation type="submission" date="2020-08" db="EMBL/GenBank/DDBJ databases">
        <title>Genomic Encyclopedia of Type Strains, Phase IV (KMG-IV): sequencing the most valuable type-strain genomes for metagenomic binning, comparative biology and taxonomic classification.</title>
        <authorList>
            <person name="Goeker M."/>
        </authorList>
    </citation>
    <scope>NUCLEOTIDE SEQUENCE [LARGE SCALE GENOMIC DNA]</scope>
    <source>
        <strain evidence="2 3">DSM 21458</strain>
    </source>
</reference>
<dbReference type="RefSeq" id="WP_183986954.1">
    <property type="nucleotide sequence ID" value="NZ_JACHHG010000006.1"/>
</dbReference>
<dbReference type="GO" id="GO:0009055">
    <property type="term" value="F:electron transfer activity"/>
    <property type="evidence" value="ECO:0007669"/>
    <property type="project" value="TreeGrafter"/>
</dbReference>
<dbReference type="Pfam" id="PF00462">
    <property type="entry name" value="Glutaredoxin"/>
    <property type="match status" value="1"/>
</dbReference>
<evidence type="ECO:0000259" key="1">
    <source>
        <dbReference type="Pfam" id="PF00462"/>
    </source>
</evidence>
<dbReference type="InterPro" id="IPR051548">
    <property type="entry name" value="Grx-like_ET"/>
</dbReference>
<dbReference type="PROSITE" id="PS51354">
    <property type="entry name" value="GLUTAREDOXIN_2"/>
    <property type="match status" value="1"/>
</dbReference>
<gene>
    <name evidence="2" type="ORF">HNR42_001923</name>
</gene>
<dbReference type="Gene3D" id="3.40.30.10">
    <property type="entry name" value="Glutaredoxin"/>
    <property type="match status" value="1"/>
</dbReference>
<proteinExistence type="predicted"/>
<dbReference type="AlphaFoldDB" id="A0A841I278"/>
<feature type="domain" description="Glutaredoxin" evidence="1">
    <location>
        <begin position="3"/>
        <end position="60"/>
    </location>
</feature>
<accession>A0A841I278</accession>
<dbReference type="CDD" id="cd02976">
    <property type="entry name" value="NrdH"/>
    <property type="match status" value="1"/>
</dbReference>
<dbReference type="Proteomes" id="UP000569951">
    <property type="component" value="Unassembled WGS sequence"/>
</dbReference>
<evidence type="ECO:0000313" key="3">
    <source>
        <dbReference type="Proteomes" id="UP000569951"/>
    </source>
</evidence>
<dbReference type="EMBL" id="JACHHG010000006">
    <property type="protein sequence ID" value="MBB6098489.1"/>
    <property type="molecule type" value="Genomic_DNA"/>
</dbReference>
<organism evidence="2 3">
    <name type="scientific">Deinobacterium chartae</name>
    <dbReference type="NCBI Taxonomy" id="521158"/>
    <lineage>
        <taxon>Bacteria</taxon>
        <taxon>Thermotogati</taxon>
        <taxon>Deinococcota</taxon>
        <taxon>Deinococci</taxon>
        <taxon>Deinococcales</taxon>
        <taxon>Deinococcaceae</taxon>
        <taxon>Deinobacterium</taxon>
    </lineage>
</organism>
<dbReference type="InterPro" id="IPR036249">
    <property type="entry name" value="Thioredoxin-like_sf"/>
</dbReference>
<protein>
    <submittedName>
        <fullName evidence="2">Glutaredoxin</fullName>
    </submittedName>
</protein>
<keyword evidence="3" id="KW-1185">Reference proteome</keyword>
<sequence>MTVTLYTTPTCPDCHALKRYLERRGVNYLEKNLEDPAVSDEAKQRYGVRIAPVTVIGEQVFWGTFAEQRPRLDAALP</sequence>
<dbReference type="PANTHER" id="PTHR34386:SF1">
    <property type="entry name" value="GLUTAREDOXIN-LIKE PROTEIN NRDH"/>
    <property type="match status" value="1"/>
</dbReference>
<comment type="caution">
    <text evidence="2">The sequence shown here is derived from an EMBL/GenBank/DDBJ whole genome shotgun (WGS) entry which is preliminary data.</text>
</comment>
<name>A0A841I278_9DEIO</name>
<dbReference type="InterPro" id="IPR002109">
    <property type="entry name" value="Glutaredoxin"/>
</dbReference>